<dbReference type="InterPro" id="IPR007531">
    <property type="entry name" value="Dysbindin"/>
</dbReference>
<accession>A0AAN8RZ63</accession>
<comment type="similarity">
    <text evidence="1">Belongs to the dysbindin family.</text>
</comment>
<dbReference type="AlphaFoldDB" id="A0AAN8RZ63"/>
<dbReference type="PANTHER" id="PTHR16294">
    <property type="entry name" value="DYSTROBREVIN BINDING PROTEIN 1 DYSBINDIN"/>
    <property type="match status" value="1"/>
</dbReference>
<organism evidence="4 5">
    <name type="scientific">Polyplax serrata</name>
    <name type="common">Common mouse louse</name>
    <dbReference type="NCBI Taxonomy" id="468196"/>
    <lineage>
        <taxon>Eukaryota</taxon>
        <taxon>Metazoa</taxon>
        <taxon>Ecdysozoa</taxon>
        <taxon>Arthropoda</taxon>
        <taxon>Hexapoda</taxon>
        <taxon>Insecta</taxon>
        <taxon>Pterygota</taxon>
        <taxon>Neoptera</taxon>
        <taxon>Paraneoptera</taxon>
        <taxon>Psocodea</taxon>
        <taxon>Troctomorpha</taxon>
        <taxon>Phthiraptera</taxon>
        <taxon>Anoplura</taxon>
        <taxon>Polyplacidae</taxon>
        <taxon>Polyplax</taxon>
    </lineage>
</organism>
<dbReference type="Proteomes" id="UP001372834">
    <property type="component" value="Unassembled WGS sequence"/>
</dbReference>
<sequence length="251" mass="28770">MFGSIRDKFINLQENLSVTLRGLSVSEPSSRKQVASEIIPVNINAGADILENFQTSWSMLHELSQQNATKAQEVDKLTTNLHSRAEKQWKGVAHLTGVLMMLPEIVQTMNVLKVKTSVIAELFETVEKSLIELEDIMEERELQQKKTDQEIQLSLHKDKRLAILDDLRYKLEDSYKAKLINYERSLKHQLVENKDDIRTFKDAHAIPKIEIAKINNEPSTSLEDIILENEDTNNLEEFLSDTQESAENPNK</sequence>
<dbReference type="EMBL" id="JAWJWE010000041">
    <property type="protein sequence ID" value="KAK6618738.1"/>
    <property type="molecule type" value="Genomic_DNA"/>
</dbReference>
<feature type="coiled-coil region" evidence="3">
    <location>
        <begin position="119"/>
        <end position="146"/>
    </location>
</feature>
<evidence type="ECO:0000256" key="1">
    <source>
        <dbReference type="ARBA" id="ARBA00008686"/>
    </source>
</evidence>
<proteinExistence type="inferred from homology"/>
<comment type="caution">
    <text evidence="4">The sequence shown here is derived from an EMBL/GenBank/DDBJ whole genome shotgun (WGS) entry which is preliminary data.</text>
</comment>
<gene>
    <name evidence="4" type="ORF">RUM43_013129</name>
</gene>
<keyword evidence="3" id="KW-0175">Coiled coil</keyword>
<evidence type="ECO:0000256" key="2">
    <source>
        <dbReference type="ARBA" id="ARBA00040078"/>
    </source>
</evidence>
<evidence type="ECO:0000313" key="5">
    <source>
        <dbReference type="Proteomes" id="UP001372834"/>
    </source>
</evidence>
<dbReference type="GO" id="GO:0005737">
    <property type="term" value="C:cytoplasm"/>
    <property type="evidence" value="ECO:0007669"/>
    <property type="project" value="InterPro"/>
</dbReference>
<name>A0AAN8RZ63_POLSC</name>
<reference evidence="4 5" key="1">
    <citation type="submission" date="2023-10" db="EMBL/GenBank/DDBJ databases">
        <title>Genomes of two closely related lineages of the louse Polyplax serrata with different host specificities.</title>
        <authorList>
            <person name="Martinu J."/>
            <person name="Tarabai H."/>
            <person name="Stefka J."/>
            <person name="Hypsa V."/>
        </authorList>
    </citation>
    <scope>NUCLEOTIDE SEQUENCE [LARGE SCALE GENOMIC DNA]</scope>
    <source>
        <strain evidence="4">HR10_N</strain>
    </source>
</reference>
<evidence type="ECO:0000313" key="4">
    <source>
        <dbReference type="EMBL" id="KAK6618738.1"/>
    </source>
</evidence>
<protein>
    <recommendedName>
        <fullName evidence="2">Dysbindin domain-containing protein 1</fullName>
    </recommendedName>
</protein>
<dbReference type="PANTHER" id="PTHR16294:SF4">
    <property type="entry name" value="DYSBINDIN DOMAIN-CONTAINING PROTEIN 1"/>
    <property type="match status" value="1"/>
</dbReference>
<evidence type="ECO:0000256" key="3">
    <source>
        <dbReference type="SAM" id="Coils"/>
    </source>
</evidence>